<evidence type="ECO:0000256" key="3">
    <source>
        <dbReference type="ARBA" id="ARBA00022603"/>
    </source>
</evidence>
<dbReference type="GO" id="GO:0008757">
    <property type="term" value="F:S-adenosylmethionine-dependent methyltransferase activity"/>
    <property type="evidence" value="ECO:0007669"/>
    <property type="project" value="InterPro"/>
</dbReference>
<name>A0A0G0DFT2_9BACT</name>
<dbReference type="GO" id="GO:0008173">
    <property type="term" value="F:RNA methyltransferase activity"/>
    <property type="evidence" value="ECO:0007669"/>
    <property type="project" value="InterPro"/>
</dbReference>
<comment type="caution">
    <text evidence="9">The sequence shown here is derived from an EMBL/GenBank/DDBJ whole genome shotgun (WGS) entry which is preliminary data.</text>
</comment>
<evidence type="ECO:0000259" key="8">
    <source>
        <dbReference type="PROSITE" id="PS51686"/>
    </source>
</evidence>
<dbReference type="PANTHER" id="PTHR22807:SF30">
    <property type="entry name" value="28S RRNA (CYTOSINE(4447)-C(5))-METHYLTRANSFERASE-RELATED"/>
    <property type="match status" value="1"/>
</dbReference>
<feature type="binding site" evidence="7">
    <location>
        <position position="205"/>
    </location>
    <ligand>
        <name>S-adenosyl-L-methionine</name>
        <dbReference type="ChEBI" id="CHEBI:59789"/>
    </ligand>
</feature>
<reference evidence="9 10" key="1">
    <citation type="journal article" date="2015" name="Nature">
        <title>rRNA introns, odd ribosomes, and small enigmatic genomes across a large radiation of phyla.</title>
        <authorList>
            <person name="Brown C.T."/>
            <person name="Hug L.A."/>
            <person name="Thomas B.C."/>
            <person name="Sharon I."/>
            <person name="Castelle C.J."/>
            <person name="Singh A."/>
            <person name="Wilkins M.J."/>
            <person name="Williams K.H."/>
            <person name="Banfield J.F."/>
        </authorList>
    </citation>
    <scope>NUCLEOTIDE SEQUENCE [LARGE SCALE GENOMIC DNA]</scope>
</reference>
<evidence type="ECO:0000313" key="10">
    <source>
        <dbReference type="Proteomes" id="UP000034140"/>
    </source>
</evidence>
<dbReference type="GO" id="GO:0006396">
    <property type="term" value="P:RNA processing"/>
    <property type="evidence" value="ECO:0007669"/>
    <property type="project" value="InterPro"/>
</dbReference>
<dbReference type="EMBL" id="LBRE01000001">
    <property type="protein sequence ID" value="KKP93079.1"/>
    <property type="molecule type" value="Genomic_DNA"/>
</dbReference>
<dbReference type="InterPro" id="IPR018314">
    <property type="entry name" value="RsmB/NOL1/NOP2-like_CS"/>
</dbReference>
<keyword evidence="3 7" id="KW-0489">Methyltransferase</keyword>
<keyword evidence="4 7" id="KW-0808">Transferase</keyword>
<gene>
    <name evidence="9" type="ORF">UR96_C0001G0020</name>
</gene>
<dbReference type="GO" id="GO:0001510">
    <property type="term" value="P:RNA methylation"/>
    <property type="evidence" value="ECO:0007669"/>
    <property type="project" value="InterPro"/>
</dbReference>
<keyword evidence="2" id="KW-0963">Cytoplasm</keyword>
<feature type="binding site" evidence="7">
    <location>
        <position position="160"/>
    </location>
    <ligand>
        <name>S-adenosyl-L-methionine</name>
        <dbReference type="ChEBI" id="CHEBI:59789"/>
    </ligand>
</feature>
<dbReference type="PROSITE" id="PS01153">
    <property type="entry name" value="NOL1_NOP2_SUN"/>
    <property type="match status" value="1"/>
</dbReference>
<feature type="domain" description="SAM-dependent MTase RsmB/NOP-type" evidence="8">
    <location>
        <begin position="44"/>
        <end position="335"/>
    </location>
</feature>
<proteinExistence type="inferred from homology"/>
<feature type="active site" description="Nucleophile" evidence="7">
    <location>
        <position position="259"/>
    </location>
</feature>
<dbReference type="GO" id="GO:0003723">
    <property type="term" value="F:RNA binding"/>
    <property type="evidence" value="ECO:0007669"/>
    <property type="project" value="UniProtKB-UniRule"/>
</dbReference>
<dbReference type="PATRIC" id="fig|1619090.3.peg.20"/>
<dbReference type="PANTHER" id="PTHR22807">
    <property type="entry name" value="NOP2 YEAST -RELATED NOL1/NOP2/FMU SUN DOMAIN-CONTAINING"/>
    <property type="match status" value="1"/>
</dbReference>
<dbReference type="InterPro" id="IPR001678">
    <property type="entry name" value="MeTrfase_RsmB-F_NOP2_dom"/>
</dbReference>
<keyword evidence="6 7" id="KW-0694">RNA-binding</keyword>
<dbReference type="InterPro" id="IPR029063">
    <property type="entry name" value="SAM-dependent_MTases_sf"/>
</dbReference>
<dbReference type="Pfam" id="PF01189">
    <property type="entry name" value="Methyltr_RsmB-F"/>
    <property type="match status" value="1"/>
</dbReference>
<dbReference type="InterPro" id="IPR031341">
    <property type="entry name" value="Methyltr_RsmF_N"/>
</dbReference>
<feature type="binding site" evidence="7">
    <location>
        <position position="187"/>
    </location>
    <ligand>
        <name>S-adenosyl-L-methionine</name>
        <dbReference type="ChEBI" id="CHEBI:59789"/>
    </ligand>
</feature>
<dbReference type="CDD" id="cd02440">
    <property type="entry name" value="AdoMet_MTases"/>
    <property type="match status" value="1"/>
</dbReference>
<comment type="similarity">
    <text evidence="1 7">Belongs to the class I-like SAM-binding methyltransferase superfamily. RsmB/NOP family.</text>
</comment>
<organism evidence="9 10">
    <name type="scientific">candidate division WS6 bacterium GW2011_GWC1_36_11</name>
    <dbReference type="NCBI Taxonomy" id="1619090"/>
    <lineage>
        <taxon>Bacteria</taxon>
        <taxon>Candidatus Dojkabacteria</taxon>
    </lineage>
</organism>
<dbReference type="PROSITE" id="PS51686">
    <property type="entry name" value="SAM_MT_RSMB_NOP"/>
    <property type="match status" value="1"/>
</dbReference>
<dbReference type="Proteomes" id="UP000034140">
    <property type="component" value="Unassembled WGS sequence"/>
</dbReference>
<evidence type="ECO:0000256" key="7">
    <source>
        <dbReference type="PROSITE-ProRule" id="PRU01023"/>
    </source>
</evidence>
<dbReference type="InterPro" id="IPR023267">
    <property type="entry name" value="RCMT"/>
</dbReference>
<evidence type="ECO:0000256" key="4">
    <source>
        <dbReference type="ARBA" id="ARBA00022679"/>
    </source>
</evidence>
<evidence type="ECO:0000313" key="9">
    <source>
        <dbReference type="EMBL" id="KKP93079.1"/>
    </source>
</evidence>
<dbReference type="Gene3D" id="3.40.50.150">
    <property type="entry name" value="Vaccinia Virus protein VP39"/>
    <property type="match status" value="1"/>
</dbReference>
<keyword evidence="5 7" id="KW-0949">S-adenosyl-L-methionine</keyword>
<evidence type="ECO:0000256" key="6">
    <source>
        <dbReference type="ARBA" id="ARBA00022884"/>
    </source>
</evidence>
<dbReference type="Gene3D" id="3.30.70.1170">
    <property type="entry name" value="Sun protein, domain 3"/>
    <property type="match status" value="1"/>
</dbReference>
<dbReference type="AlphaFoldDB" id="A0A0G0DFT2"/>
<evidence type="ECO:0000256" key="5">
    <source>
        <dbReference type="ARBA" id="ARBA00022691"/>
    </source>
</evidence>
<evidence type="ECO:0000256" key="1">
    <source>
        <dbReference type="ARBA" id="ARBA00007494"/>
    </source>
</evidence>
<accession>A0A0G0DFT2</accession>
<evidence type="ECO:0000256" key="2">
    <source>
        <dbReference type="ARBA" id="ARBA00022490"/>
    </source>
</evidence>
<dbReference type="NCBIfam" id="TIGR00446">
    <property type="entry name" value="nop2p"/>
    <property type="match status" value="1"/>
</dbReference>
<dbReference type="SUPFAM" id="SSF53335">
    <property type="entry name" value="S-adenosyl-L-methionine-dependent methyltransferases"/>
    <property type="match status" value="1"/>
</dbReference>
<sequence>MLKATRSNYKKPRKAPVAHKEFFTKENLFISRIASILMVPKPQIMSIFSSRAVTTIRLNPLKGNVEDTKRALEEKEYQLQEIPWAKNCYFVLNYDKSEVSQSVEYQDGKFYIQNLSSILDSLVLDPQEGEYILDMCAAPGSKTTHIAAMMNNKGKILANDIDMSRVSSLKNVLYQFGARNAKATYSDSAEFGKKYPEYFDRVLLDAPCSGEGMIYMNSQKPLRFWGLDKIKRNSFLQKDLIISAFRTLKTGGTLVYSTCTLEPEENEGVVTFLLEHFPNATVEAIDIDLAGEKGFTSKGITKWSGNTYDLAVKKTLRVIPNSKMMGFYIAKIKKN</sequence>
<dbReference type="PRINTS" id="PR02008">
    <property type="entry name" value="RCMTFAMILY"/>
</dbReference>
<dbReference type="InterPro" id="IPR011023">
    <property type="entry name" value="Nop2p"/>
</dbReference>
<dbReference type="Pfam" id="PF17125">
    <property type="entry name" value="Methyltr_RsmF_N"/>
    <property type="match status" value="1"/>
</dbReference>
<protein>
    <submittedName>
        <fullName evidence="9">RNA methylase, NOL1/NOP2/sun family</fullName>
    </submittedName>
</protein>
<dbReference type="InterPro" id="IPR049560">
    <property type="entry name" value="MeTrfase_RsmB-F_NOP2_cat"/>
</dbReference>
<feature type="binding site" evidence="7">
    <location>
        <begin position="136"/>
        <end position="142"/>
    </location>
    <ligand>
        <name>S-adenosyl-L-methionine</name>
        <dbReference type="ChEBI" id="CHEBI:59789"/>
    </ligand>
</feature>